<evidence type="ECO:0000313" key="2">
    <source>
        <dbReference type="EMBL" id="MBD1380433.1"/>
    </source>
</evidence>
<evidence type="ECO:0000259" key="1">
    <source>
        <dbReference type="Pfam" id="PF00107"/>
    </source>
</evidence>
<dbReference type="PANTHER" id="PTHR44013">
    <property type="entry name" value="ZINC-TYPE ALCOHOL DEHYDROGENASE-LIKE PROTEIN C16A3.02C"/>
    <property type="match status" value="1"/>
</dbReference>
<feature type="domain" description="Alcohol dehydrogenase-like C-terminal" evidence="1">
    <location>
        <begin position="14"/>
        <end position="105"/>
    </location>
</feature>
<dbReference type="Pfam" id="PF00107">
    <property type="entry name" value="ADH_zinc_N"/>
    <property type="match status" value="1"/>
</dbReference>
<protein>
    <submittedName>
        <fullName evidence="2">Zinc-binding dehydrogenase</fullName>
    </submittedName>
</protein>
<dbReference type="SUPFAM" id="SSF51735">
    <property type="entry name" value="NAD(P)-binding Rossmann-fold domains"/>
    <property type="match status" value="1"/>
</dbReference>
<keyword evidence="3" id="KW-1185">Reference proteome</keyword>
<reference evidence="2" key="1">
    <citation type="submission" date="2020-09" db="EMBL/GenBank/DDBJ databases">
        <title>A novel bacterium of genus Bacillus, isolated from South China Sea.</title>
        <authorList>
            <person name="Huang H."/>
            <person name="Mo K."/>
            <person name="Hu Y."/>
        </authorList>
    </citation>
    <scope>NUCLEOTIDE SEQUENCE</scope>
    <source>
        <strain evidence="2">IB182487</strain>
    </source>
</reference>
<dbReference type="EMBL" id="JACXAI010000010">
    <property type="protein sequence ID" value="MBD1380433.1"/>
    <property type="molecule type" value="Genomic_DNA"/>
</dbReference>
<dbReference type="InterPro" id="IPR052733">
    <property type="entry name" value="Chloroplast_QOR"/>
</dbReference>
<dbReference type="AlphaFoldDB" id="A0A926RW58"/>
<dbReference type="PANTHER" id="PTHR44013:SF1">
    <property type="entry name" value="ZINC-TYPE ALCOHOL DEHYDROGENASE-LIKE PROTEIN C16A3.02C"/>
    <property type="match status" value="1"/>
</dbReference>
<dbReference type="Gene3D" id="3.40.50.720">
    <property type="entry name" value="NAD(P)-binding Rossmann-like Domain"/>
    <property type="match status" value="1"/>
</dbReference>
<dbReference type="InterPro" id="IPR013149">
    <property type="entry name" value="ADH-like_C"/>
</dbReference>
<dbReference type="InterPro" id="IPR036291">
    <property type="entry name" value="NAD(P)-bd_dom_sf"/>
</dbReference>
<organism evidence="2 3">
    <name type="scientific">Metabacillus arenae</name>
    <dbReference type="NCBI Taxonomy" id="2771434"/>
    <lineage>
        <taxon>Bacteria</taxon>
        <taxon>Bacillati</taxon>
        <taxon>Bacillota</taxon>
        <taxon>Bacilli</taxon>
        <taxon>Bacillales</taxon>
        <taxon>Bacillaceae</taxon>
        <taxon>Metabacillus</taxon>
    </lineage>
</organism>
<comment type="caution">
    <text evidence="2">The sequence shown here is derived from an EMBL/GenBank/DDBJ whole genome shotgun (WGS) entry which is preliminary data.</text>
</comment>
<dbReference type="Gene3D" id="3.90.180.10">
    <property type="entry name" value="Medium-chain alcohol dehydrogenases, catalytic domain"/>
    <property type="match status" value="1"/>
</dbReference>
<name>A0A926RW58_9BACI</name>
<accession>A0A926RW58</accession>
<dbReference type="Proteomes" id="UP000626844">
    <property type="component" value="Unassembled WGS sequence"/>
</dbReference>
<gene>
    <name evidence="2" type="ORF">IC621_09345</name>
</gene>
<evidence type="ECO:0000313" key="3">
    <source>
        <dbReference type="Proteomes" id="UP000626844"/>
    </source>
</evidence>
<sequence length="191" mass="21565">MYYIDVLVIGGVGGVGSIAIQLAKLAGLTVISTASRQESIDWCKKLGSDYVINHYKPFVEQLEEINLKGVDYIFCLNNTDQHWDTITTSINPQGKICSIVETEEKHDLNLLKSKSAAFVWEFMFTRAMYQTKDMQEQHKLLSALSELIDQKKLVTTLTEVLTLINADNLKKAHIMVESGKMIGKVVVEYFE</sequence>
<proteinExistence type="predicted"/>